<dbReference type="Pfam" id="PF01610">
    <property type="entry name" value="DDE_Tnp_ISL3"/>
    <property type="match status" value="1"/>
</dbReference>
<reference evidence="3 4" key="1">
    <citation type="submission" date="2023-11" db="EMBL/GenBank/DDBJ databases">
        <title>30 novel species of actinomycetes from the DSMZ collection.</title>
        <authorList>
            <person name="Nouioui I."/>
        </authorList>
    </citation>
    <scope>NUCLEOTIDE SEQUENCE [LARGE SCALE GENOMIC DNA]</scope>
    <source>
        <strain evidence="3 4">DSM 41524</strain>
    </source>
</reference>
<gene>
    <name evidence="3" type="ORF">V2J94_40975</name>
</gene>
<dbReference type="PANTHER" id="PTHR33498:SF1">
    <property type="entry name" value="TRANSPOSASE FOR INSERTION SEQUENCE ELEMENT IS1557"/>
    <property type="match status" value="1"/>
</dbReference>
<feature type="region of interest" description="Disordered" evidence="1">
    <location>
        <begin position="1"/>
        <end position="49"/>
    </location>
</feature>
<feature type="domain" description="Transposase IS204/IS1001/IS1096/IS1165 DDE" evidence="2">
    <location>
        <begin position="41"/>
        <end position="155"/>
    </location>
</feature>
<protein>
    <submittedName>
        <fullName evidence="3">Transposase</fullName>
    </submittedName>
</protein>
<feature type="compositionally biased region" description="Basic and acidic residues" evidence="1">
    <location>
        <begin position="32"/>
        <end position="49"/>
    </location>
</feature>
<evidence type="ECO:0000259" key="2">
    <source>
        <dbReference type="Pfam" id="PF01610"/>
    </source>
</evidence>
<dbReference type="PANTHER" id="PTHR33498">
    <property type="entry name" value="TRANSPOSASE FOR INSERTION SEQUENCE ELEMENT IS1557"/>
    <property type="match status" value="1"/>
</dbReference>
<keyword evidence="4" id="KW-1185">Reference proteome</keyword>
<evidence type="ECO:0000313" key="3">
    <source>
        <dbReference type="EMBL" id="MEE4598151.1"/>
    </source>
</evidence>
<dbReference type="Proteomes" id="UP001354709">
    <property type="component" value="Unassembled WGS sequence"/>
</dbReference>
<dbReference type="InterPro" id="IPR002560">
    <property type="entry name" value="Transposase_DDE"/>
</dbReference>
<dbReference type="EMBL" id="JAZBJO010000044">
    <property type="protein sequence ID" value="MEE4598151.1"/>
    <property type="molecule type" value="Genomic_DNA"/>
</dbReference>
<accession>A0ABU7QA38</accession>
<name>A0ABU7QA38_9ACTN</name>
<proteinExistence type="predicted"/>
<dbReference type="InterPro" id="IPR047951">
    <property type="entry name" value="Transpos_ISL3"/>
</dbReference>
<evidence type="ECO:0000256" key="1">
    <source>
        <dbReference type="SAM" id="MobiDB-lite"/>
    </source>
</evidence>
<sequence length="159" mass="18345">MRLPREPPGRLQTPRRPARWHRRTGPVRHPRPAQDHLMDQRPRDTLTGSQEERLLQVRLACPEVTRACGLAQAFADLVRHQRGYLLQQWIRQAEQDAPKPMRGFAGFLRRDLDVVTAGLTLPWSSGVVEDRVNRVKVLKRAMYGCASFELLRARILTQP</sequence>
<comment type="caution">
    <text evidence="3">The sequence shown here is derived from an EMBL/GenBank/DDBJ whole genome shotgun (WGS) entry which is preliminary data.</text>
</comment>
<organism evidence="3 4">
    <name type="scientific">Streptomyces asiaticus subsp. ignotus</name>
    <dbReference type="NCBI Taxonomy" id="3098222"/>
    <lineage>
        <taxon>Bacteria</taxon>
        <taxon>Bacillati</taxon>
        <taxon>Actinomycetota</taxon>
        <taxon>Actinomycetes</taxon>
        <taxon>Kitasatosporales</taxon>
        <taxon>Streptomycetaceae</taxon>
        <taxon>Streptomyces</taxon>
        <taxon>Streptomyces violaceusniger group</taxon>
    </lineage>
</organism>
<feature type="compositionally biased region" description="Basic residues" evidence="1">
    <location>
        <begin position="16"/>
        <end position="31"/>
    </location>
</feature>
<evidence type="ECO:0000313" key="4">
    <source>
        <dbReference type="Proteomes" id="UP001354709"/>
    </source>
</evidence>